<evidence type="ECO:0000256" key="5">
    <source>
        <dbReference type="HAMAP-Rule" id="MF_00057"/>
    </source>
</evidence>
<dbReference type="NCBIfam" id="NF003950">
    <property type="entry name" value="PRK05450.1-3"/>
    <property type="match status" value="1"/>
</dbReference>
<dbReference type="NCBIfam" id="NF009905">
    <property type="entry name" value="PRK13368.1"/>
    <property type="match status" value="1"/>
</dbReference>
<comment type="subcellular location">
    <subcellularLocation>
        <location evidence="5">Cytoplasm</location>
    </subcellularLocation>
    <subcellularLocation>
        <location evidence="1">Membrane</location>
    </subcellularLocation>
</comment>
<keyword evidence="2 5" id="KW-0808">Transferase</keyword>
<evidence type="ECO:0000313" key="6">
    <source>
        <dbReference type="EMBL" id="OOZ42066.1"/>
    </source>
</evidence>
<comment type="catalytic activity">
    <reaction evidence="5">
        <text>3-deoxy-alpha-D-manno-oct-2-ulosonate + CTP = CMP-3-deoxy-beta-D-manno-octulosonate + diphosphate</text>
        <dbReference type="Rhea" id="RHEA:23448"/>
        <dbReference type="ChEBI" id="CHEBI:33019"/>
        <dbReference type="ChEBI" id="CHEBI:37563"/>
        <dbReference type="ChEBI" id="CHEBI:85986"/>
        <dbReference type="ChEBI" id="CHEBI:85987"/>
        <dbReference type="EC" id="2.7.7.38"/>
    </reaction>
</comment>
<dbReference type="AlphaFoldDB" id="A0A1T2LAT9"/>
<dbReference type="FunFam" id="3.90.550.10:FF:000011">
    <property type="entry name" value="3-deoxy-manno-octulosonate cytidylyltransferase"/>
    <property type="match status" value="1"/>
</dbReference>
<dbReference type="GO" id="GO:0008690">
    <property type="term" value="F:3-deoxy-manno-octulosonate cytidylyltransferase activity"/>
    <property type="evidence" value="ECO:0007669"/>
    <property type="project" value="UniProtKB-UniRule"/>
</dbReference>
<name>A0A1T2LAT9_9GAMM</name>
<dbReference type="GO" id="GO:0009103">
    <property type="term" value="P:lipopolysaccharide biosynthetic process"/>
    <property type="evidence" value="ECO:0007669"/>
    <property type="project" value="UniProtKB-UniRule"/>
</dbReference>
<keyword evidence="7" id="KW-1185">Reference proteome</keyword>
<dbReference type="InterPro" id="IPR029044">
    <property type="entry name" value="Nucleotide-diphossugar_trans"/>
</dbReference>
<dbReference type="Gene3D" id="3.90.550.10">
    <property type="entry name" value="Spore Coat Polysaccharide Biosynthesis Protein SpsA, Chain A"/>
    <property type="match status" value="1"/>
</dbReference>
<dbReference type="Pfam" id="PF02348">
    <property type="entry name" value="CTP_transf_3"/>
    <property type="match status" value="1"/>
</dbReference>
<dbReference type="GO" id="GO:0016020">
    <property type="term" value="C:membrane"/>
    <property type="evidence" value="ECO:0007669"/>
    <property type="project" value="UniProtKB-SubCell"/>
</dbReference>
<dbReference type="GO" id="GO:0033468">
    <property type="term" value="P:CMP-keto-3-deoxy-D-manno-octulosonic acid biosynthetic process"/>
    <property type="evidence" value="ECO:0007669"/>
    <property type="project" value="UniProtKB-UniRule"/>
</dbReference>
<dbReference type="GO" id="GO:0005829">
    <property type="term" value="C:cytosol"/>
    <property type="evidence" value="ECO:0007669"/>
    <property type="project" value="TreeGrafter"/>
</dbReference>
<dbReference type="PANTHER" id="PTHR42866">
    <property type="entry name" value="3-DEOXY-MANNO-OCTULOSONATE CYTIDYLYLTRANSFERASE"/>
    <property type="match status" value="1"/>
</dbReference>
<dbReference type="NCBIfam" id="TIGR00466">
    <property type="entry name" value="kdsB"/>
    <property type="match status" value="1"/>
</dbReference>
<dbReference type="PANTHER" id="PTHR42866:SF2">
    <property type="entry name" value="3-DEOXY-MANNO-OCTULOSONATE CYTIDYLYLTRANSFERASE, MITOCHONDRIAL"/>
    <property type="match status" value="1"/>
</dbReference>
<dbReference type="SUPFAM" id="SSF53448">
    <property type="entry name" value="Nucleotide-diphospho-sugar transferases"/>
    <property type="match status" value="1"/>
</dbReference>
<dbReference type="RefSeq" id="WP_078482345.1">
    <property type="nucleotide sequence ID" value="NZ_MPRL01000003.1"/>
</dbReference>
<dbReference type="CDD" id="cd02517">
    <property type="entry name" value="CMP-KDO-Synthetase"/>
    <property type="match status" value="1"/>
</dbReference>
<sequence>MSFVIAIPARYASSRLPGKPLLDIAGKPMIEHVYQRAMESGADEVIIATDDVRIKQRAKAFGAKVCMTSPDHHSGTDRLAEVAEQMGWGDNQIVVNLQGDEPLMPSEPLQQVAHNLGQAGDASIATLATPIHTTAELFDPHVVKVVLDAKGYALYFSRAPIPWDRDAFGVTTEELPENRIHYRHIGLYAYRVGFLNRYAASNPCELEQTESLEQLRALWSGERIHVGIVDEPPGHGVDTEADLQRVNQLLSSQ</sequence>
<keyword evidence="4 5" id="KW-0448">Lipopolysaccharide biosynthesis</keyword>
<gene>
    <name evidence="5" type="primary">kdsB</name>
    <name evidence="6" type="ORF">BOW53_01670</name>
</gene>
<dbReference type="EMBL" id="MPRL01000003">
    <property type="protein sequence ID" value="OOZ42066.1"/>
    <property type="molecule type" value="Genomic_DNA"/>
</dbReference>
<dbReference type="EC" id="2.7.7.38" evidence="5"/>
<dbReference type="InterPro" id="IPR004528">
    <property type="entry name" value="KdsB"/>
</dbReference>
<protein>
    <recommendedName>
        <fullName evidence="5">3-deoxy-manno-octulosonate cytidylyltransferase</fullName>
        <ecNumber evidence="5">2.7.7.38</ecNumber>
    </recommendedName>
    <alternativeName>
        <fullName evidence="5">CMP-2-keto-3-deoxyoctulosonic acid synthase</fullName>
        <shortName evidence="5">CKS</shortName>
        <shortName evidence="5">CMP-KDO synthase</shortName>
    </alternativeName>
</protein>
<keyword evidence="5" id="KW-0963">Cytoplasm</keyword>
<dbReference type="UniPathway" id="UPA00358">
    <property type="reaction ID" value="UER00476"/>
</dbReference>
<evidence type="ECO:0000256" key="2">
    <source>
        <dbReference type="ARBA" id="ARBA00022679"/>
    </source>
</evidence>
<comment type="function">
    <text evidence="5">Activates KDO (a required 8-carbon sugar) for incorporation into bacterial lipopolysaccharide in Gram-negative bacteria.</text>
</comment>
<dbReference type="InterPro" id="IPR003329">
    <property type="entry name" value="Cytidylyl_trans"/>
</dbReference>
<evidence type="ECO:0000313" key="7">
    <source>
        <dbReference type="Proteomes" id="UP000191110"/>
    </source>
</evidence>
<comment type="caution">
    <text evidence="6">The sequence shown here is derived from an EMBL/GenBank/DDBJ whole genome shotgun (WGS) entry which is preliminary data.</text>
</comment>
<comment type="pathway">
    <text evidence="5">Nucleotide-sugar biosynthesis; CMP-3-deoxy-D-manno-octulosonate biosynthesis; CMP-3-deoxy-D-manno-octulosonate from 3-deoxy-D-manno-octulosonate and CTP: step 1/1.</text>
</comment>
<evidence type="ECO:0000256" key="3">
    <source>
        <dbReference type="ARBA" id="ARBA00022695"/>
    </source>
</evidence>
<comment type="similarity">
    <text evidence="5">Belongs to the KdsB family.</text>
</comment>
<dbReference type="Proteomes" id="UP000191110">
    <property type="component" value="Unassembled WGS sequence"/>
</dbReference>
<dbReference type="OrthoDB" id="9815559at2"/>
<proteinExistence type="inferred from homology"/>
<dbReference type="HAMAP" id="MF_00057">
    <property type="entry name" value="KdsB"/>
    <property type="match status" value="1"/>
</dbReference>
<reference evidence="6 7" key="1">
    <citation type="submission" date="2016-11" db="EMBL/GenBank/DDBJ databases">
        <title>Mixed transmission modes and dynamic genome evolution in an obligate animal-bacterial symbiosis.</title>
        <authorList>
            <person name="Russell S.L."/>
            <person name="Corbett-Detig R.B."/>
            <person name="Cavanaugh C.M."/>
        </authorList>
    </citation>
    <scope>NUCLEOTIDE SEQUENCE [LARGE SCALE GENOMIC DNA]</scope>
    <source>
        <strain evidence="6">Sveles-Q1</strain>
    </source>
</reference>
<organism evidence="6 7">
    <name type="scientific">Solemya pervernicosa gill symbiont</name>
    <dbReference type="NCBI Taxonomy" id="642797"/>
    <lineage>
        <taxon>Bacteria</taxon>
        <taxon>Pseudomonadati</taxon>
        <taxon>Pseudomonadota</taxon>
        <taxon>Gammaproteobacteria</taxon>
        <taxon>sulfur-oxidizing symbionts</taxon>
    </lineage>
</organism>
<evidence type="ECO:0000256" key="4">
    <source>
        <dbReference type="ARBA" id="ARBA00022985"/>
    </source>
</evidence>
<accession>A0A1T2LAT9</accession>
<evidence type="ECO:0000256" key="1">
    <source>
        <dbReference type="ARBA" id="ARBA00004370"/>
    </source>
</evidence>
<keyword evidence="3 5" id="KW-0548">Nucleotidyltransferase</keyword>
<dbReference type="NCBIfam" id="NF003952">
    <property type="entry name" value="PRK05450.1-5"/>
    <property type="match status" value="1"/>
</dbReference>